<dbReference type="InterPro" id="IPR003428">
    <property type="entry name" value="MAM33"/>
</dbReference>
<dbReference type="GO" id="GO:0005759">
    <property type="term" value="C:mitochondrial matrix"/>
    <property type="evidence" value="ECO:0007669"/>
    <property type="project" value="InterPro"/>
</dbReference>
<dbReference type="PANTHER" id="PTHR10826">
    <property type="entry name" value="COMPLEMENT COMPONENT 1"/>
    <property type="match status" value="1"/>
</dbReference>
<reference evidence="1" key="1">
    <citation type="submission" date="2014-05" db="EMBL/GenBank/DDBJ databases">
        <title>The transcriptome of the halophilic microalga Tetraselmis sp. GSL018 isolated from the Great Salt Lake, Utah.</title>
        <authorList>
            <person name="Jinkerson R.E."/>
            <person name="D'Adamo S."/>
            <person name="Posewitz M.C."/>
        </authorList>
    </citation>
    <scope>NUCLEOTIDE SEQUENCE</scope>
    <source>
        <strain evidence="1">GSL018</strain>
    </source>
</reference>
<dbReference type="Pfam" id="PF02330">
    <property type="entry name" value="MAM33"/>
    <property type="match status" value="1"/>
</dbReference>
<dbReference type="AlphaFoldDB" id="A0A061S386"/>
<accession>A0A061S386</accession>
<dbReference type="EMBL" id="GBEZ01008280">
    <property type="protein sequence ID" value="JAC77251.1"/>
    <property type="molecule type" value="Transcribed_RNA"/>
</dbReference>
<name>A0A061S386_9CHLO</name>
<proteinExistence type="predicted"/>
<gene>
    <name evidence="1" type="primary">C1QBP</name>
    <name evidence="1" type="ORF">TSPGSL018_18167</name>
</gene>
<dbReference type="PANTHER" id="PTHR10826:SF1">
    <property type="entry name" value="COMPLEMENT COMPONENT 1 Q SUBCOMPONENT-BINDING PROTEIN, MITOCHONDRIAL"/>
    <property type="match status" value="1"/>
</dbReference>
<dbReference type="SUPFAM" id="SSF54529">
    <property type="entry name" value="Mitochondrial glycoprotein MAM33-like"/>
    <property type="match status" value="1"/>
</dbReference>
<evidence type="ECO:0000313" key="1">
    <source>
        <dbReference type="EMBL" id="JAC77251.1"/>
    </source>
</evidence>
<protein>
    <submittedName>
        <fullName evidence="1">Complement component 1 Q subcomponent-binding protein, mitochondrial</fullName>
    </submittedName>
</protein>
<dbReference type="Gene3D" id="3.10.280.10">
    <property type="entry name" value="Mitochondrial glycoprotein"/>
    <property type="match status" value="1"/>
</dbReference>
<dbReference type="InterPro" id="IPR036561">
    <property type="entry name" value="MAM33_sf"/>
</dbReference>
<sequence>MSRAKAFQMAQTAVNFGFRTCAARGNTATQVVSGLRFLSSRSLVGNNLPHHNKTAAPFFRSFAASATTDKEFANILRDELSHEKSDFVPSQELMSPPGGYVLDEKPGDGKVTLSKNHGSEEIVVSFEVNNQPDPDESTANEEGDVPVIRHFIVSVIKGENMITFECSSDGEGTNVEHMTFEPKEGFGTESTMYTGPVFYELDERVLDECNKYLAERYIFDLGPYIHKFIDEKEQKLYMEWLDNCAKFLEA</sequence>
<organism evidence="1">
    <name type="scientific">Tetraselmis sp. GSL018</name>
    <dbReference type="NCBI Taxonomy" id="582737"/>
    <lineage>
        <taxon>Eukaryota</taxon>
        <taxon>Viridiplantae</taxon>
        <taxon>Chlorophyta</taxon>
        <taxon>core chlorophytes</taxon>
        <taxon>Chlorodendrophyceae</taxon>
        <taxon>Chlorodendrales</taxon>
        <taxon>Chlorodendraceae</taxon>
        <taxon>Tetraselmis</taxon>
    </lineage>
</organism>